<dbReference type="SUPFAM" id="SSF47413">
    <property type="entry name" value="lambda repressor-like DNA-binding domains"/>
    <property type="match status" value="1"/>
</dbReference>
<evidence type="ECO:0000313" key="2">
    <source>
        <dbReference type="EMBL" id="OOR10807.1"/>
    </source>
</evidence>
<dbReference type="CDD" id="cd00093">
    <property type="entry name" value="HTH_XRE"/>
    <property type="match status" value="1"/>
</dbReference>
<evidence type="ECO:0000259" key="1">
    <source>
        <dbReference type="PROSITE" id="PS50943"/>
    </source>
</evidence>
<comment type="caution">
    <text evidence="2">The sequence shown here is derived from an EMBL/GenBank/DDBJ whole genome shotgun (WGS) entry which is preliminary data.</text>
</comment>
<dbReference type="GO" id="GO:0003677">
    <property type="term" value="F:DNA binding"/>
    <property type="evidence" value="ECO:0007669"/>
    <property type="project" value="InterPro"/>
</dbReference>
<feature type="domain" description="HTH cro/C1-type" evidence="1">
    <location>
        <begin position="7"/>
        <end position="59"/>
    </location>
</feature>
<sequence>MTTFDRVKKLAEEQKISISELERQLDMGKNSLYRWKKQTPSSDTIQKVADYFKVSTDYLLGRTEKKYWELTEKDEKDIQKKLEELIEDMSNADALAFSKDSEPMSEETKRLLIMSLENSLRLGKEMAKKKFTPKKYRAEE</sequence>
<name>A0A1S9TLK6_BACCE</name>
<proteinExistence type="predicted"/>
<dbReference type="Gene3D" id="1.10.260.40">
    <property type="entry name" value="lambda repressor-like DNA-binding domains"/>
    <property type="match status" value="1"/>
</dbReference>
<dbReference type="SMART" id="SM00530">
    <property type="entry name" value="HTH_XRE"/>
    <property type="match status" value="1"/>
</dbReference>
<gene>
    <name evidence="2" type="ORF">BW897_20835</name>
</gene>
<dbReference type="Proteomes" id="UP000190906">
    <property type="component" value="Unassembled WGS sequence"/>
</dbReference>
<dbReference type="Pfam" id="PF01381">
    <property type="entry name" value="HTH_3"/>
    <property type="match status" value="1"/>
</dbReference>
<dbReference type="InterPro" id="IPR001387">
    <property type="entry name" value="Cro/C1-type_HTH"/>
</dbReference>
<dbReference type="InterPro" id="IPR010982">
    <property type="entry name" value="Lambda_DNA-bd_dom_sf"/>
</dbReference>
<organism evidence="2 3">
    <name type="scientific">Bacillus cereus</name>
    <dbReference type="NCBI Taxonomy" id="1396"/>
    <lineage>
        <taxon>Bacteria</taxon>
        <taxon>Bacillati</taxon>
        <taxon>Bacillota</taxon>
        <taxon>Bacilli</taxon>
        <taxon>Bacillales</taxon>
        <taxon>Bacillaceae</taxon>
        <taxon>Bacillus</taxon>
        <taxon>Bacillus cereus group</taxon>
    </lineage>
</organism>
<dbReference type="RefSeq" id="WP_078205106.1">
    <property type="nucleotide sequence ID" value="NZ_MUAJ01000022.1"/>
</dbReference>
<dbReference type="AlphaFoldDB" id="A0A1S9TLK6"/>
<reference evidence="2 3" key="1">
    <citation type="submission" date="2017-01" db="EMBL/GenBank/DDBJ databases">
        <title>Bacillus cereus isolates.</title>
        <authorList>
            <person name="Beno S.M."/>
        </authorList>
    </citation>
    <scope>NUCLEOTIDE SEQUENCE [LARGE SCALE GENOMIC DNA]</scope>
    <source>
        <strain evidence="2 3">FSL H8-0485</strain>
    </source>
</reference>
<dbReference type="EMBL" id="MUAJ01000022">
    <property type="protein sequence ID" value="OOR10807.1"/>
    <property type="molecule type" value="Genomic_DNA"/>
</dbReference>
<protein>
    <submittedName>
        <fullName evidence="2">Transcriptional regulator</fullName>
    </submittedName>
</protein>
<evidence type="ECO:0000313" key="3">
    <source>
        <dbReference type="Proteomes" id="UP000190906"/>
    </source>
</evidence>
<dbReference type="PROSITE" id="PS50943">
    <property type="entry name" value="HTH_CROC1"/>
    <property type="match status" value="1"/>
</dbReference>
<accession>A0A1S9TLK6</accession>